<dbReference type="EMBL" id="FOIU01000001">
    <property type="protein sequence ID" value="SEV95447.1"/>
    <property type="molecule type" value="Genomic_DNA"/>
</dbReference>
<keyword evidence="3" id="KW-1185">Reference proteome</keyword>
<reference evidence="3" key="1">
    <citation type="submission" date="2016-10" db="EMBL/GenBank/DDBJ databases">
        <authorList>
            <person name="Varghese N."/>
            <person name="Submissions S."/>
        </authorList>
    </citation>
    <scope>NUCLEOTIDE SEQUENCE [LARGE SCALE GENOMIC DNA]</scope>
    <source>
        <strain evidence="3">DSM 17724</strain>
    </source>
</reference>
<accession>A0A1I0N3X7</accession>
<dbReference type="Proteomes" id="UP000199469">
    <property type="component" value="Unassembled WGS sequence"/>
</dbReference>
<feature type="transmembrane region" description="Helical" evidence="1">
    <location>
        <begin position="158"/>
        <end position="178"/>
    </location>
</feature>
<dbReference type="OrthoDB" id="2084566at2"/>
<organism evidence="2 3">
    <name type="scientific">Chryseobacterium wanjuense</name>
    <dbReference type="NCBI Taxonomy" id="356305"/>
    <lineage>
        <taxon>Bacteria</taxon>
        <taxon>Pseudomonadati</taxon>
        <taxon>Bacteroidota</taxon>
        <taxon>Flavobacteriia</taxon>
        <taxon>Flavobacteriales</taxon>
        <taxon>Weeksellaceae</taxon>
        <taxon>Chryseobacterium group</taxon>
        <taxon>Chryseobacterium</taxon>
    </lineage>
</organism>
<feature type="transmembrane region" description="Helical" evidence="1">
    <location>
        <begin position="201"/>
        <end position="221"/>
    </location>
</feature>
<evidence type="ECO:0000256" key="1">
    <source>
        <dbReference type="SAM" id="Phobius"/>
    </source>
</evidence>
<evidence type="ECO:0000313" key="3">
    <source>
        <dbReference type="Proteomes" id="UP000199469"/>
    </source>
</evidence>
<keyword evidence="1" id="KW-1133">Transmembrane helix</keyword>
<keyword evidence="1" id="KW-0472">Membrane</keyword>
<evidence type="ECO:0000313" key="2">
    <source>
        <dbReference type="EMBL" id="SEV95447.1"/>
    </source>
</evidence>
<proteinExistence type="predicted"/>
<dbReference type="AlphaFoldDB" id="A0A1I0N3X7"/>
<dbReference type="RefSeq" id="WP_089790360.1">
    <property type="nucleotide sequence ID" value="NZ_FOIU01000001.1"/>
</dbReference>
<protein>
    <submittedName>
        <fullName evidence="2">Uncharacterized protein</fullName>
    </submittedName>
</protein>
<name>A0A1I0N3X7_9FLAO</name>
<gene>
    <name evidence="2" type="ORF">SAMN05421841_0355</name>
</gene>
<sequence length="253" mass="30070">MNTDIFRLAVVLYVDKNYKIESSTVHKKIIESFFVDSNNKQVTVYTLINEIKNKYDFLDKKEIHEIVANDPDFNISVHKDELSNINLVQSKYLSLKNKIQKNNIDTFLSGCHETISELQKIRNEKIKDKLSMREKTVVEQKLIDEKVKNDFIKYQMGGYFYIVLAIFCSFFVALNFFYKESSWNYINYVESLSKGFAEKELIEYIFLLPLGFFVFCAVQIYKRLICIKAKKKKKEIFRQKYNDKIICKFYSNL</sequence>
<keyword evidence="1" id="KW-0812">Transmembrane</keyword>
<dbReference type="STRING" id="356305.SAMN05421841_0355"/>